<dbReference type="GO" id="GO:0016491">
    <property type="term" value="F:oxidoreductase activity"/>
    <property type="evidence" value="ECO:0007669"/>
    <property type="project" value="UniProtKB-KW"/>
</dbReference>
<dbReference type="FunFam" id="3.40.50.720:FF:000084">
    <property type="entry name" value="Short-chain dehydrogenase reductase"/>
    <property type="match status" value="1"/>
</dbReference>
<dbReference type="EMBL" id="CP012040">
    <property type="protein sequence ID" value="AKP51614.1"/>
    <property type="molecule type" value="Genomic_DNA"/>
</dbReference>
<reference evidence="4 5" key="1">
    <citation type="submission" date="2015-07" db="EMBL/GenBank/DDBJ databases">
        <authorList>
            <person name="Kim K.M."/>
        </authorList>
    </citation>
    <scope>NUCLEOTIDE SEQUENCE [LARGE SCALE GENOMIC DNA]</scope>
    <source>
        <strain evidence="4 5">KCTC 12363</strain>
    </source>
</reference>
<evidence type="ECO:0000256" key="2">
    <source>
        <dbReference type="ARBA" id="ARBA00023002"/>
    </source>
</evidence>
<comment type="similarity">
    <text evidence="1 3">Belongs to the short-chain dehydrogenases/reductases (SDR) family.</text>
</comment>
<dbReference type="AlphaFoldDB" id="A0A0H4PBJ8"/>
<dbReference type="PANTHER" id="PTHR43669:SF12">
    <property type="entry name" value="BLR5618 PROTEIN"/>
    <property type="match status" value="1"/>
</dbReference>
<dbReference type="PRINTS" id="PR00080">
    <property type="entry name" value="SDRFAMILY"/>
</dbReference>
<keyword evidence="2" id="KW-0560">Oxidoreductase</keyword>
<sequence length="250" mass="27009">MKNTIKTALITGAGSGIGRAVAQALAKDNWTLILTGRRKETLEETAKICGQDNVLIYPSDITSPESVNALFDKVREKYGRLDLLFNNAGINVPAVPLEDLSYEDWKKVIDTNLTGAFLCTQQAFKLMKTQSPKGGRIINNGSISAHAPRPMSVAYTASKHAVTGLTQSTILDGRDQNITCSQIDIGNAKSDMTKKMEEGTLQADGSRKVEPTMDVNEIGRAIVYMASLPPAANIPFMTIMANGMPYIGRG</sequence>
<dbReference type="Pfam" id="PF00106">
    <property type="entry name" value="adh_short"/>
    <property type="match status" value="1"/>
</dbReference>
<dbReference type="PRINTS" id="PR00081">
    <property type="entry name" value="GDHRDH"/>
</dbReference>
<dbReference type="SUPFAM" id="SSF51735">
    <property type="entry name" value="NAD(P)-binding Rossmann-fold domains"/>
    <property type="match status" value="1"/>
</dbReference>
<dbReference type="RefSeq" id="WP_048641930.1">
    <property type="nucleotide sequence ID" value="NZ_CAXBGM010000005.1"/>
</dbReference>
<dbReference type="Gene3D" id="3.40.50.720">
    <property type="entry name" value="NAD(P)-binding Rossmann-like Domain"/>
    <property type="match status" value="1"/>
</dbReference>
<dbReference type="KEGG" id="camu:CA2015_2193"/>
<organism evidence="4 5">
    <name type="scientific">Cyclobacterium amurskyense</name>
    <dbReference type="NCBI Taxonomy" id="320787"/>
    <lineage>
        <taxon>Bacteria</taxon>
        <taxon>Pseudomonadati</taxon>
        <taxon>Bacteroidota</taxon>
        <taxon>Cytophagia</taxon>
        <taxon>Cytophagales</taxon>
        <taxon>Cyclobacteriaceae</taxon>
        <taxon>Cyclobacterium</taxon>
    </lineage>
</organism>
<dbReference type="InterPro" id="IPR002347">
    <property type="entry name" value="SDR_fam"/>
</dbReference>
<evidence type="ECO:0000256" key="1">
    <source>
        <dbReference type="ARBA" id="ARBA00006484"/>
    </source>
</evidence>
<dbReference type="PANTHER" id="PTHR43669">
    <property type="entry name" value="5-KETO-D-GLUCONATE 5-REDUCTASE"/>
    <property type="match status" value="1"/>
</dbReference>
<dbReference type="OrthoDB" id="9788235at2"/>
<name>A0A0H4PBJ8_9BACT</name>
<protein>
    <submittedName>
        <fullName evidence="4">Putative oxidoreductase</fullName>
    </submittedName>
</protein>
<dbReference type="STRING" id="320787.CA2015_2193"/>
<evidence type="ECO:0000313" key="4">
    <source>
        <dbReference type="EMBL" id="AKP51614.1"/>
    </source>
</evidence>
<proteinExistence type="inferred from homology"/>
<gene>
    <name evidence="4" type="ORF">CA2015_2193</name>
</gene>
<dbReference type="InterPro" id="IPR036291">
    <property type="entry name" value="NAD(P)-bd_dom_sf"/>
</dbReference>
<dbReference type="CDD" id="cd05233">
    <property type="entry name" value="SDR_c"/>
    <property type="match status" value="1"/>
</dbReference>
<evidence type="ECO:0000256" key="3">
    <source>
        <dbReference type="RuleBase" id="RU000363"/>
    </source>
</evidence>
<keyword evidence="5" id="KW-1185">Reference proteome</keyword>
<evidence type="ECO:0000313" key="5">
    <source>
        <dbReference type="Proteomes" id="UP000036520"/>
    </source>
</evidence>
<accession>A0A0H4PBJ8</accession>
<dbReference type="Proteomes" id="UP000036520">
    <property type="component" value="Chromosome"/>
</dbReference>